<proteinExistence type="predicted"/>
<reference evidence="1 2" key="1">
    <citation type="journal article" date="2023" name="Plants (Basel)">
        <title>Bridging the Gap: Combining Genomics and Transcriptomics Approaches to Understand Stylosanthes scabra, an Orphan Legume from the Brazilian Caatinga.</title>
        <authorList>
            <person name="Ferreira-Neto J.R.C."/>
            <person name="da Silva M.D."/>
            <person name="Binneck E."/>
            <person name="de Melo N.F."/>
            <person name="da Silva R.H."/>
            <person name="de Melo A.L.T.M."/>
            <person name="Pandolfi V."/>
            <person name="Bustamante F.O."/>
            <person name="Brasileiro-Vidal A.C."/>
            <person name="Benko-Iseppon A.M."/>
        </authorList>
    </citation>
    <scope>NUCLEOTIDE SEQUENCE [LARGE SCALE GENOMIC DNA]</scope>
    <source>
        <tissue evidence="1">Leaves</tissue>
    </source>
</reference>
<evidence type="ECO:0000313" key="1">
    <source>
        <dbReference type="EMBL" id="MED6227623.1"/>
    </source>
</evidence>
<dbReference type="Proteomes" id="UP001341840">
    <property type="component" value="Unassembled WGS sequence"/>
</dbReference>
<sequence length="61" mass="7330">MESIRHVQVGSKEFNSKVFGNIFIRKRKLERQIQHTQLLMEKSNDGDLRKINQELQDEFNK</sequence>
<comment type="caution">
    <text evidence="1">The sequence shown here is derived from an EMBL/GenBank/DDBJ whole genome shotgun (WGS) entry which is preliminary data.</text>
</comment>
<protein>
    <submittedName>
        <fullName evidence="1">Uncharacterized protein</fullName>
    </submittedName>
</protein>
<name>A0ABU7A030_9FABA</name>
<dbReference type="EMBL" id="JASCZI010284701">
    <property type="protein sequence ID" value="MED6227623.1"/>
    <property type="molecule type" value="Genomic_DNA"/>
</dbReference>
<gene>
    <name evidence="1" type="ORF">PIB30_115541</name>
</gene>
<keyword evidence="2" id="KW-1185">Reference proteome</keyword>
<feature type="non-terminal residue" evidence="1">
    <location>
        <position position="61"/>
    </location>
</feature>
<organism evidence="1 2">
    <name type="scientific">Stylosanthes scabra</name>
    <dbReference type="NCBI Taxonomy" id="79078"/>
    <lineage>
        <taxon>Eukaryota</taxon>
        <taxon>Viridiplantae</taxon>
        <taxon>Streptophyta</taxon>
        <taxon>Embryophyta</taxon>
        <taxon>Tracheophyta</taxon>
        <taxon>Spermatophyta</taxon>
        <taxon>Magnoliopsida</taxon>
        <taxon>eudicotyledons</taxon>
        <taxon>Gunneridae</taxon>
        <taxon>Pentapetalae</taxon>
        <taxon>rosids</taxon>
        <taxon>fabids</taxon>
        <taxon>Fabales</taxon>
        <taxon>Fabaceae</taxon>
        <taxon>Papilionoideae</taxon>
        <taxon>50 kb inversion clade</taxon>
        <taxon>dalbergioids sensu lato</taxon>
        <taxon>Dalbergieae</taxon>
        <taxon>Pterocarpus clade</taxon>
        <taxon>Stylosanthes</taxon>
    </lineage>
</organism>
<accession>A0ABU7A030</accession>
<evidence type="ECO:0000313" key="2">
    <source>
        <dbReference type="Proteomes" id="UP001341840"/>
    </source>
</evidence>